<comment type="subcellular location">
    <subcellularLocation>
        <location evidence="1">Membrane</location>
        <topology evidence="1">Multi-pass membrane protein</topology>
    </subcellularLocation>
</comment>
<comment type="caution">
    <text evidence="7">The sequence shown here is derived from an EMBL/GenBank/DDBJ whole genome shotgun (WGS) entry which is preliminary data.</text>
</comment>
<dbReference type="AlphaFoldDB" id="A0A098S3M3"/>
<feature type="transmembrane region" description="Helical" evidence="6">
    <location>
        <begin position="172"/>
        <end position="192"/>
    </location>
</feature>
<dbReference type="GO" id="GO:0015141">
    <property type="term" value="F:succinate transmembrane transporter activity"/>
    <property type="evidence" value="ECO:0007669"/>
    <property type="project" value="UniProtKB-ARBA"/>
</dbReference>
<feature type="transmembrane region" description="Helical" evidence="6">
    <location>
        <begin position="357"/>
        <end position="383"/>
    </location>
</feature>
<dbReference type="EMBL" id="JPOS01000039">
    <property type="protein sequence ID" value="KGE86954.1"/>
    <property type="molecule type" value="Genomic_DNA"/>
</dbReference>
<evidence type="ECO:0000313" key="8">
    <source>
        <dbReference type="Proteomes" id="UP000029736"/>
    </source>
</evidence>
<dbReference type="NCBIfam" id="TIGR00785">
    <property type="entry name" value="dass"/>
    <property type="match status" value="1"/>
</dbReference>
<dbReference type="PANTHER" id="PTHR10283">
    <property type="entry name" value="SOLUTE CARRIER FAMILY 13 MEMBER"/>
    <property type="match status" value="1"/>
</dbReference>
<dbReference type="OrthoDB" id="9766267at2"/>
<feature type="transmembrane region" description="Helical" evidence="6">
    <location>
        <begin position="269"/>
        <end position="287"/>
    </location>
</feature>
<evidence type="ECO:0000256" key="2">
    <source>
        <dbReference type="ARBA" id="ARBA00022448"/>
    </source>
</evidence>
<feature type="transmembrane region" description="Helical" evidence="6">
    <location>
        <begin position="454"/>
        <end position="476"/>
    </location>
</feature>
<dbReference type="RefSeq" id="WP_044223548.1">
    <property type="nucleotide sequence ID" value="NZ_JBKAGJ010000008.1"/>
</dbReference>
<evidence type="ECO:0000256" key="4">
    <source>
        <dbReference type="ARBA" id="ARBA00022989"/>
    </source>
</evidence>
<proteinExistence type="predicted"/>
<name>A0A098S3M3_9BACT</name>
<dbReference type="STRING" id="1524460.IX84_18090"/>
<keyword evidence="3 6" id="KW-0812">Transmembrane</keyword>
<evidence type="ECO:0000256" key="1">
    <source>
        <dbReference type="ARBA" id="ARBA00004141"/>
    </source>
</evidence>
<dbReference type="GO" id="GO:0005886">
    <property type="term" value="C:plasma membrane"/>
    <property type="evidence" value="ECO:0007669"/>
    <property type="project" value="TreeGrafter"/>
</dbReference>
<keyword evidence="2" id="KW-0813">Transport</keyword>
<feature type="transmembrane region" description="Helical" evidence="6">
    <location>
        <begin position="38"/>
        <end position="63"/>
    </location>
</feature>
<evidence type="ECO:0000256" key="3">
    <source>
        <dbReference type="ARBA" id="ARBA00022692"/>
    </source>
</evidence>
<reference evidence="7 8" key="1">
    <citation type="journal article" date="2014" name="Int. J. Syst. Evol. Microbiol.">
        <title>Phaeodactylibacter xiamenensis gen. nov., sp. nov., a member of the family Saprospiraceae isolated from the marine alga Phaeodactylum tricornutum.</title>
        <authorList>
            <person name="Chen Z.Jr."/>
            <person name="Lei X."/>
            <person name="Lai Q."/>
            <person name="Li Y."/>
            <person name="Zhang B."/>
            <person name="Zhang J."/>
            <person name="Zhang H."/>
            <person name="Yang L."/>
            <person name="Zheng W."/>
            <person name="Tian Y."/>
            <person name="Yu Z."/>
            <person name="Xu H.Jr."/>
            <person name="Zheng T."/>
        </authorList>
    </citation>
    <scope>NUCLEOTIDE SEQUENCE [LARGE SCALE GENOMIC DNA]</scope>
    <source>
        <strain evidence="7 8">KD52</strain>
    </source>
</reference>
<keyword evidence="5 6" id="KW-0472">Membrane</keyword>
<accession>A0A098S3M3</accession>
<sequence length="488" mass="53166">MKKQQLGLLLGPLLFVTTLIFAHPEGLSREANAVLASTLWIATWWILEVIPIAATALLPIVLFPLTGALDLKATTASFGHRYIFLYAGGFILAIAIERWNLHRRIALHIIRYIGTNVRSIILGFMVATAFLSMWISNTATAVMMLPIGLAVVTQLKDNPNTRADENRIFGKILMLAIAYSASIGGVATLIGTPPNLVLAGIVQEIYGIEITFSQWILIGLPISIIMLIICWYYLTHFAASFEQKSFPGGKQEIQRQMNQLGPVSYEEKLVLGVFMLTAVAWITRSFLLNQFLPALDDTIIAIMAATTLFILPAGKAHKRPLVEWAEAVRLPWGVLLLFGGGLALAEGFKTTGLAGWIGGQLSLLEGLPLFLLLLILVAAVNFLTEITSNLATTAMLLPILAPLAMAIGVHPYVLMVGATLAASCAFMLPVATPPNAIVFGSGYLKIPDMVKTGIWLNLISILLLSLMVYLLLPYAWGFDPFVFPDELK</sequence>
<organism evidence="7 8">
    <name type="scientific">Phaeodactylibacter xiamenensis</name>
    <dbReference type="NCBI Taxonomy" id="1524460"/>
    <lineage>
        <taxon>Bacteria</taxon>
        <taxon>Pseudomonadati</taxon>
        <taxon>Bacteroidota</taxon>
        <taxon>Saprospiria</taxon>
        <taxon>Saprospirales</taxon>
        <taxon>Haliscomenobacteraceae</taxon>
        <taxon>Phaeodactylibacter</taxon>
    </lineage>
</organism>
<feature type="transmembrane region" description="Helical" evidence="6">
    <location>
        <begin position="121"/>
        <end position="152"/>
    </location>
</feature>
<feature type="transmembrane region" description="Helical" evidence="6">
    <location>
        <begin position="299"/>
        <end position="316"/>
    </location>
</feature>
<feature type="transmembrane region" description="Helical" evidence="6">
    <location>
        <begin position="212"/>
        <end position="234"/>
    </location>
</feature>
<protein>
    <submittedName>
        <fullName evidence="7">Anion transporter</fullName>
    </submittedName>
</protein>
<evidence type="ECO:0000256" key="6">
    <source>
        <dbReference type="SAM" id="Phobius"/>
    </source>
</evidence>
<feature type="transmembrane region" description="Helical" evidence="6">
    <location>
        <begin position="83"/>
        <end position="101"/>
    </location>
</feature>
<dbReference type="PROSITE" id="PS01271">
    <property type="entry name" value="NA_SULFATE"/>
    <property type="match status" value="1"/>
</dbReference>
<dbReference type="InterPro" id="IPR001898">
    <property type="entry name" value="SLC13A/DASS"/>
</dbReference>
<keyword evidence="4 6" id="KW-1133">Transmembrane helix</keyword>
<evidence type="ECO:0000313" key="7">
    <source>
        <dbReference type="EMBL" id="KGE86954.1"/>
    </source>
</evidence>
<dbReference type="Pfam" id="PF00939">
    <property type="entry name" value="Na_sulph_symp"/>
    <property type="match status" value="1"/>
</dbReference>
<dbReference type="InterPro" id="IPR031312">
    <property type="entry name" value="Na/sul_symport_CS"/>
</dbReference>
<evidence type="ECO:0000256" key="5">
    <source>
        <dbReference type="ARBA" id="ARBA00023136"/>
    </source>
</evidence>
<gene>
    <name evidence="7" type="ORF">IX84_18090</name>
</gene>
<dbReference type="PANTHER" id="PTHR10283:SF82">
    <property type="entry name" value="SOLUTE CARRIER FAMILY 13 MEMBER 2"/>
    <property type="match status" value="1"/>
</dbReference>
<feature type="transmembrane region" description="Helical" evidence="6">
    <location>
        <begin position="420"/>
        <end position="442"/>
    </location>
</feature>
<dbReference type="CDD" id="cd01115">
    <property type="entry name" value="SLC13_permease"/>
    <property type="match status" value="1"/>
</dbReference>
<dbReference type="Proteomes" id="UP000029736">
    <property type="component" value="Unassembled WGS sequence"/>
</dbReference>
<keyword evidence="8" id="KW-1185">Reference proteome</keyword>
<feature type="transmembrane region" description="Helical" evidence="6">
    <location>
        <begin position="395"/>
        <end position="414"/>
    </location>
</feature>
<feature type="transmembrane region" description="Helical" evidence="6">
    <location>
        <begin position="328"/>
        <end position="345"/>
    </location>
</feature>